<evidence type="ECO:0000313" key="1">
    <source>
        <dbReference type="EMBL" id="QJA20507.1"/>
    </source>
</evidence>
<sequence length="100" mass="11631">MKKLTNNISEWLNNENDDVEYIYALHNLLSGSVGAYGYKSIPVPNDHHAVHISSPNQPDVLILSSQKAIDECKRQLRDMYYAEYPDIDSWYRDRKNAEDE</sequence>
<reference evidence="1 2" key="1">
    <citation type="submission" date="2019-04" db="EMBL/GenBank/DDBJ databases">
        <title>Whole Genome Sequencing of Pectobacterium punjabense SS95.</title>
        <authorList>
            <person name="Sarfraz S."/>
            <person name="Oulghazi S."/>
            <person name="Roques C."/>
            <person name="Vandecasteele C."/>
            <person name="Faure D."/>
        </authorList>
    </citation>
    <scope>NUCLEOTIDE SEQUENCE [LARGE SCALE GENOMIC DNA]</scope>
    <source>
        <strain evidence="1 2">SS95</strain>
    </source>
</reference>
<keyword evidence="2" id="KW-1185">Reference proteome</keyword>
<dbReference type="GeneID" id="90763568"/>
<organism evidence="1 2">
    <name type="scientific">Pectobacterium punjabense</name>
    <dbReference type="NCBI Taxonomy" id="2108399"/>
    <lineage>
        <taxon>Bacteria</taxon>
        <taxon>Pseudomonadati</taxon>
        <taxon>Pseudomonadota</taxon>
        <taxon>Gammaproteobacteria</taxon>
        <taxon>Enterobacterales</taxon>
        <taxon>Pectobacteriaceae</taxon>
        <taxon>Pectobacterium</taxon>
    </lineage>
</organism>
<name>A0ABX6L320_9GAMM</name>
<dbReference type="EMBL" id="CP038498">
    <property type="protein sequence ID" value="QJA20507.1"/>
    <property type="molecule type" value="Genomic_DNA"/>
</dbReference>
<proteinExistence type="predicted"/>
<protein>
    <submittedName>
        <fullName evidence="1">Uncharacterized protein</fullName>
    </submittedName>
</protein>
<dbReference type="Proteomes" id="UP000502681">
    <property type="component" value="Chromosome"/>
</dbReference>
<dbReference type="RefSeq" id="WP_133169865.1">
    <property type="nucleotide sequence ID" value="NZ_CP038498.1"/>
</dbReference>
<gene>
    <name evidence="1" type="ORF">E2566_11490</name>
</gene>
<evidence type="ECO:0000313" key="2">
    <source>
        <dbReference type="Proteomes" id="UP000502681"/>
    </source>
</evidence>
<accession>A0ABX6L320</accession>